<dbReference type="AlphaFoldDB" id="A0A177B8W5"/>
<reference evidence="1 2" key="1">
    <citation type="submission" date="2016-04" db="EMBL/GenBank/DDBJ databases">
        <title>The genome of Intoshia linei affirms orthonectids as highly simplified spiralians.</title>
        <authorList>
            <person name="Mikhailov K.V."/>
            <person name="Slusarev G.S."/>
            <person name="Nikitin M.A."/>
            <person name="Logacheva M.D."/>
            <person name="Penin A."/>
            <person name="Aleoshin V."/>
            <person name="Panchin Y.V."/>
        </authorList>
    </citation>
    <scope>NUCLEOTIDE SEQUENCE [LARGE SCALE GENOMIC DNA]</scope>
    <source>
        <strain evidence="1">Intl2013</strain>
        <tissue evidence="1">Whole animal</tissue>
    </source>
</reference>
<evidence type="ECO:0000313" key="2">
    <source>
        <dbReference type="Proteomes" id="UP000078046"/>
    </source>
</evidence>
<name>A0A177B8W5_9BILA</name>
<gene>
    <name evidence="1" type="ORF">A3Q56_02132</name>
</gene>
<dbReference type="EMBL" id="LWCA01000187">
    <property type="protein sequence ID" value="OAF70102.1"/>
    <property type="molecule type" value="Genomic_DNA"/>
</dbReference>
<organism evidence="1 2">
    <name type="scientific">Intoshia linei</name>
    <dbReference type="NCBI Taxonomy" id="1819745"/>
    <lineage>
        <taxon>Eukaryota</taxon>
        <taxon>Metazoa</taxon>
        <taxon>Spiralia</taxon>
        <taxon>Lophotrochozoa</taxon>
        <taxon>Mesozoa</taxon>
        <taxon>Orthonectida</taxon>
        <taxon>Rhopaluridae</taxon>
        <taxon>Intoshia</taxon>
    </lineage>
</organism>
<keyword evidence="2" id="KW-1185">Reference proteome</keyword>
<evidence type="ECO:0000313" key="1">
    <source>
        <dbReference type="EMBL" id="OAF70102.1"/>
    </source>
</evidence>
<dbReference type="Proteomes" id="UP000078046">
    <property type="component" value="Unassembled WGS sequence"/>
</dbReference>
<proteinExistence type="predicted"/>
<comment type="caution">
    <text evidence="1">The sequence shown here is derived from an EMBL/GenBank/DDBJ whole genome shotgun (WGS) entry which is preliminary data.</text>
</comment>
<sequence length="141" mass="16501">MNSDQYEHDNFVLLKTLEIHKKKGKRYEHINSNEAKCYKIVKCSGTTSGLCYHVKNVQNINLNEDTNQTKLRRIDFLVIKKSMEEEQKVFIQMSFKKRNSEYDNTPPTCHNSVKRMILSFDQGNQIKDGKIKKVKEGEQAT</sequence>
<accession>A0A177B8W5</accession>
<protein>
    <submittedName>
        <fullName evidence="1">Uncharacterized protein</fullName>
    </submittedName>
</protein>